<comment type="caution">
    <text evidence="3">The sequence shown here is derived from an EMBL/GenBank/DDBJ whole genome shotgun (WGS) entry which is preliminary data.</text>
</comment>
<protein>
    <recommendedName>
        <fullName evidence="5">Pentatricopeptide repeat-containing protein</fullName>
    </recommendedName>
</protein>
<dbReference type="NCBIfam" id="TIGR00756">
    <property type="entry name" value="PPR"/>
    <property type="match status" value="6"/>
</dbReference>
<feature type="repeat" description="PPR" evidence="2">
    <location>
        <begin position="204"/>
        <end position="238"/>
    </location>
</feature>
<gene>
    <name evidence="3" type="ORF">KP509_29G064900</name>
</gene>
<feature type="repeat" description="PPR" evidence="2">
    <location>
        <begin position="406"/>
        <end position="440"/>
    </location>
</feature>
<dbReference type="Gene3D" id="1.25.40.10">
    <property type="entry name" value="Tetratricopeptide repeat domain"/>
    <property type="match status" value="6"/>
</dbReference>
<accession>A0A8T2R9I0</accession>
<feature type="repeat" description="PPR" evidence="2">
    <location>
        <begin position="305"/>
        <end position="339"/>
    </location>
</feature>
<dbReference type="Pfam" id="PF13041">
    <property type="entry name" value="PPR_2"/>
    <property type="match status" value="5"/>
</dbReference>
<dbReference type="Pfam" id="PF01535">
    <property type="entry name" value="PPR"/>
    <property type="match status" value="5"/>
</dbReference>
<dbReference type="FunFam" id="1.25.40.10:FF:000031">
    <property type="entry name" value="Pentatricopeptide repeat-containing protein mitochondrial"/>
    <property type="match status" value="1"/>
</dbReference>
<feature type="repeat" description="PPR" evidence="2">
    <location>
        <begin position="103"/>
        <end position="137"/>
    </location>
</feature>
<evidence type="ECO:0000313" key="4">
    <source>
        <dbReference type="Proteomes" id="UP000825935"/>
    </source>
</evidence>
<proteinExistence type="predicted"/>
<dbReference type="AlphaFoldDB" id="A0A8T2R9I0"/>
<evidence type="ECO:0000313" key="3">
    <source>
        <dbReference type="EMBL" id="KAH7292368.1"/>
    </source>
</evidence>
<dbReference type="FunFam" id="1.25.40.10:FF:000344">
    <property type="entry name" value="Pentatricopeptide repeat-containing protein"/>
    <property type="match status" value="1"/>
</dbReference>
<dbReference type="PANTHER" id="PTHR47926">
    <property type="entry name" value="PENTATRICOPEPTIDE REPEAT-CONTAINING PROTEIN"/>
    <property type="match status" value="1"/>
</dbReference>
<name>A0A8T2R9I0_CERRI</name>
<keyword evidence="4" id="KW-1185">Reference proteome</keyword>
<sequence>MCSNYGPNDFKRLCKNGKFLEAFSAADCIFAVHGELPARVFYTIVQSCLREASLEHHQHLLGFIVRHKLVLDSVTGCRLIRRFTLHRCLPESNQVFKCLENPNKHVWSAIISANATLGQGEKALELYHQMLDSGTEPDGHIFVAALKGCAKAGALWEGRQIESDIRGTSCMSNIIVANALTDMYVKCESLEDASRVFAEMPNRDRIAWNTLIWGYAAHGNSWQAFTLFFDMLREGMEPDSATIISVLKTCNDNKYAVDGKVVHALAVEESLESDARLGNALIHMYAVCGNIDDSCRVFDNMPKNLVTTWNAMMSGYIQESKPTKVLSIFQLMQQKGVVPNQVTFLCIIKACTEMSSIDSGKQVHGFIIETSIAEDVTINNALIDMYAKCGGMDESFWVFNTLQLPAIITWNTLISCLTYHKQAHRAFKCFNEMLQREMQPDQATFVNILKACSPELFGAWSGFEVHAFIIWTGFEQETIVGNSLIDMYIRFGELIDAQNVFDKLWMRDIVSWNTMMAGCIHHLYNQEALFLFEQMHIEGVEPDCATLLCLLKACSDILVEDQVNSLFHIIIESGSEFDAAIQNSILNMYIKCGGLKNASCVYCRLSNIDSVTWNALIAGHAEHGDNRIVQHLLKSMDNEGVSPDSTTFLSILSSIGHMGLLIEGRSVFQIMQDDYGVLPMLSHFNCLVDLLGRAGLVKEAEDLLQSMPQTPDIIGWTSLLGHCETHSDFEVGKRSYNNFVSLNNEDATGYVLVWKILSQLRFNNGAD</sequence>
<dbReference type="GO" id="GO:0003723">
    <property type="term" value="F:RNA binding"/>
    <property type="evidence" value="ECO:0007669"/>
    <property type="project" value="InterPro"/>
</dbReference>
<dbReference type="GO" id="GO:0009451">
    <property type="term" value="P:RNA modification"/>
    <property type="evidence" value="ECO:0007669"/>
    <property type="project" value="InterPro"/>
</dbReference>
<dbReference type="InterPro" id="IPR002885">
    <property type="entry name" value="PPR_rpt"/>
</dbReference>
<keyword evidence="1" id="KW-0677">Repeat</keyword>
<dbReference type="Proteomes" id="UP000825935">
    <property type="component" value="Chromosome 29"/>
</dbReference>
<dbReference type="InterPro" id="IPR011990">
    <property type="entry name" value="TPR-like_helical_dom_sf"/>
</dbReference>
<feature type="repeat" description="PPR" evidence="2">
    <location>
        <begin position="609"/>
        <end position="643"/>
    </location>
</feature>
<evidence type="ECO:0000256" key="1">
    <source>
        <dbReference type="ARBA" id="ARBA00022737"/>
    </source>
</evidence>
<dbReference type="FunFam" id="1.25.40.10:FF:000073">
    <property type="entry name" value="Pentatricopeptide repeat-containing protein chloroplastic"/>
    <property type="match status" value="2"/>
</dbReference>
<dbReference type="InterPro" id="IPR046960">
    <property type="entry name" value="PPR_At4g14850-like_plant"/>
</dbReference>
<dbReference type="FunFam" id="1.25.40.10:FF:000242">
    <property type="entry name" value="Pentatricopeptide repeat-containing protein"/>
    <property type="match status" value="1"/>
</dbReference>
<dbReference type="PROSITE" id="PS51375">
    <property type="entry name" value="PPR"/>
    <property type="match status" value="6"/>
</dbReference>
<dbReference type="EMBL" id="CM035434">
    <property type="protein sequence ID" value="KAH7292368.1"/>
    <property type="molecule type" value="Genomic_DNA"/>
</dbReference>
<dbReference type="EMBL" id="CM035434">
    <property type="protein sequence ID" value="KAH7292367.1"/>
    <property type="molecule type" value="Genomic_DNA"/>
</dbReference>
<feature type="repeat" description="PPR" evidence="2">
    <location>
        <begin position="508"/>
        <end position="542"/>
    </location>
</feature>
<organism evidence="3 4">
    <name type="scientific">Ceratopteris richardii</name>
    <name type="common">Triangle waterfern</name>
    <dbReference type="NCBI Taxonomy" id="49495"/>
    <lineage>
        <taxon>Eukaryota</taxon>
        <taxon>Viridiplantae</taxon>
        <taxon>Streptophyta</taxon>
        <taxon>Embryophyta</taxon>
        <taxon>Tracheophyta</taxon>
        <taxon>Polypodiopsida</taxon>
        <taxon>Polypodiidae</taxon>
        <taxon>Polypodiales</taxon>
        <taxon>Pteridineae</taxon>
        <taxon>Pteridaceae</taxon>
        <taxon>Parkerioideae</taxon>
        <taxon>Ceratopteris</taxon>
    </lineage>
</organism>
<evidence type="ECO:0000256" key="2">
    <source>
        <dbReference type="PROSITE-ProRule" id="PRU00708"/>
    </source>
</evidence>
<reference evidence="3" key="1">
    <citation type="submission" date="2021-08" db="EMBL/GenBank/DDBJ databases">
        <title>WGS assembly of Ceratopteris richardii.</title>
        <authorList>
            <person name="Marchant D.B."/>
            <person name="Chen G."/>
            <person name="Jenkins J."/>
            <person name="Shu S."/>
            <person name="Leebens-Mack J."/>
            <person name="Grimwood J."/>
            <person name="Schmutz J."/>
            <person name="Soltis P."/>
            <person name="Soltis D."/>
            <person name="Chen Z.-H."/>
        </authorList>
    </citation>
    <scope>NUCLEOTIDE SEQUENCE</scope>
    <source>
        <strain evidence="3">Whitten #5841</strain>
        <tissue evidence="3">Leaf</tissue>
    </source>
</reference>
<dbReference type="OrthoDB" id="185373at2759"/>
<evidence type="ECO:0008006" key="5">
    <source>
        <dbReference type="Google" id="ProtNLM"/>
    </source>
</evidence>